<keyword evidence="1" id="KW-0479">Metal-binding</keyword>
<keyword evidence="3" id="KW-0732">Signal</keyword>
<dbReference type="GO" id="GO:0008239">
    <property type="term" value="F:dipeptidyl-peptidase activity"/>
    <property type="evidence" value="ECO:0007669"/>
    <property type="project" value="TreeGrafter"/>
</dbReference>
<dbReference type="RefSeq" id="WP_173201381.1">
    <property type="nucleotide sequence ID" value="NZ_JABFCX010000003.1"/>
</dbReference>
<reference evidence="4 5" key="1">
    <citation type="submission" date="2020-05" db="EMBL/GenBank/DDBJ databases">
        <title>Parvularcula mediterraneae sp. nov., isolated from polypropylene straw from shallow seawater of the seashore of Laganas in Zakynthos island, Greece.</title>
        <authorList>
            <person name="Szabo I."/>
            <person name="Al-Omari J."/>
            <person name="Rado J."/>
            <person name="Szerdahelyi G.S."/>
        </authorList>
    </citation>
    <scope>NUCLEOTIDE SEQUENCE [LARGE SCALE GENOMIC DNA]</scope>
    <source>
        <strain evidence="4 5">ZS-1/3</strain>
    </source>
</reference>
<evidence type="ECO:0000256" key="1">
    <source>
        <dbReference type="ARBA" id="ARBA00022723"/>
    </source>
</evidence>
<gene>
    <name evidence="4" type="ORF">HK107_15345</name>
</gene>
<dbReference type="GO" id="GO:0005737">
    <property type="term" value="C:cytoplasm"/>
    <property type="evidence" value="ECO:0007669"/>
    <property type="project" value="TreeGrafter"/>
</dbReference>
<evidence type="ECO:0000256" key="2">
    <source>
        <dbReference type="ARBA" id="ARBA00022801"/>
    </source>
</evidence>
<proteinExistence type="predicted"/>
<dbReference type="Gene3D" id="3.30.540.30">
    <property type="match status" value="1"/>
</dbReference>
<evidence type="ECO:0000313" key="5">
    <source>
        <dbReference type="Proteomes" id="UP000536835"/>
    </source>
</evidence>
<dbReference type="InterPro" id="IPR039461">
    <property type="entry name" value="Peptidase_M49"/>
</dbReference>
<keyword evidence="2" id="KW-0378">Hydrolase</keyword>
<dbReference type="PROSITE" id="PS51257">
    <property type="entry name" value="PROKAR_LIPOPROTEIN"/>
    <property type="match status" value="1"/>
</dbReference>
<dbReference type="AlphaFoldDB" id="A0A7Y3W6W6"/>
<dbReference type="EMBL" id="JABFCX010000003">
    <property type="protein sequence ID" value="NNU17706.1"/>
    <property type="molecule type" value="Genomic_DNA"/>
</dbReference>
<evidence type="ECO:0008006" key="6">
    <source>
        <dbReference type="Google" id="ProtNLM"/>
    </source>
</evidence>
<protein>
    <recommendedName>
        <fullName evidence="6">Peptidase family M49</fullName>
    </recommendedName>
</protein>
<comment type="caution">
    <text evidence="4">The sequence shown here is derived from an EMBL/GenBank/DDBJ whole genome shotgun (WGS) entry which is preliminary data.</text>
</comment>
<feature type="signal peptide" evidence="3">
    <location>
        <begin position="1"/>
        <end position="21"/>
    </location>
</feature>
<feature type="chain" id="PRO_5031251918" description="Peptidase family M49" evidence="3">
    <location>
        <begin position="22"/>
        <end position="569"/>
    </location>
</feature>
<keyword evidence="5" id="KW-1185">Reference proteome</keyword>
<dbReference type="PANTHER" id="PTHR23422">
    <property type="entry name" value="DIPEPTIDYL PEPTIDASE III-RELATED"/>
    <property type="match status" value="1"/>
</dbReference>
<organism evidence="4 5">
    <name type="scientific">Parvularcula mediterranea</name>
    <dbReference type="NCBI Taxonomy" id="2732508"/>
    <lineage>
        <taxon>Bacteria</taxon>
        <taxon>Pseudomonadati</taxon>
        <taxon>Pseudomonadota</taxon>
        <taxon>Alphaproteobacteria</taxon>
        <taxon>Parvularculales</taxon>
        <taxon>Parvularculaceae</taxon>
        <taxon>Parvularcula</taxon>
    </lineage>
</organism>
<name>A0A7Y3W6W6_9PROT</name>
<dbReference type="Pfam" id="PF03571">
    <property type="entry name" value="Peptidase_M49"/>
    <property type="match status" value="1"/>
</dbReference>
<accession>A0A7Y3W6W6</accession>
<evidence type="ECO:0000313" key="4">
    <source>
        <dbReference type="EMBL" id="NNU17706.1"/>
    </source>
</evidence>
<dbReference type="Proteomes" id="UP000536835">
    <property type="component" value="Unassembled WGS sequence"/>
</dbReference>
<dbReference type="PANTHER" id="PTHR23422:SF9">
    <property type="entry name" value="ZN-DEPENDENT HYDROLASE"/>
    <property type="match status" value="1"/>
</dbReference>
<evidence type="ECO:0000256" key="3">
    <source>
        <dbReference type="SAM" id="SignalP"/>
    </source>
</evidence>
<dbReference type="GO" id="GO:0046872">
    <property type="term" value="F:metal ion binding"/>
    <property type="evidence" value="ECO:0007669"/>
    <property type="project" value="UniProtKB-KW"/>
</dbReference>
<sequence>MMISKRALAAALLGFGLVACGDTGAPTAETPAATEAEKASLEVASTEKLEMLRSQFARIEMTPDTSFLTDEERQVVNLLNEAGNLMSAIYLRQLSEKNPGWREAIAGSDIEDKELVLDLFDLHFGPWDTLDHNEPFVGDAERPVGAGFYPADITKDEFEAWIAENPGDEEAFRSGYTVIRRTGDGGLKAIPYSEHYAEFLIPAAELMRQAAEITTNESLKRFLTLRADSFLSDDYFESEMAWMDLDGPIEVAIGPYEVYDDELYGVKTAFEAFITVKNPEESAALDKYKGMLRDMEENLPVADSYKNFQRGFESPIAVVDQVHGGGDNVPGVQTIAFNLPNDERVREAKGAKKVLLNNVMGAKFDRILAPMASKMLVDQQADLLMQEYMGVNTLFHELSHSLGPGTIVVDGETTTVNAQLQERYSPMEEGKADVMGAYNILYMMDLGELPAAEKENFLATYFAGLFRSMRFGIGEAHGKGAAFQYSYYMEVGAATVDPESGKYDVDFAKLAEAIRDLTAKVVMLQGDGDYDAAGDFLDGYGKLDADAERIIASMTDIPVDIQPVYADAL</sequence>